<evidence type="ECO:0000313" key="3">
    <source>
        <dbReference type="Proteomes" id="UP000749311"/>
    </source>
</evidence>
<evidence type="ECO:0000256" key="1">
    <source>
        <dbReference type="SAM" id="Phobius"/>
    </source>
</evidence>
<gene>
    <name evidence="2" type="ORF">FB473_001114</name>
</gene>
<keyword evidence="1" id="KW-0812">Transmembrane</keyword>
<dbReference type="RefSeq" id="WP_167165466.1">
    <property type="nucleotide sequence ID" value="NZ_BAAAOO010000015.1"/>
</dbReference>
<name>A0ABX0SDN9_9ACTN</name>
<organism evidence="2 3">
    <name type="scientific">Brooklawnia cerclae</name>
    <dbReference type="NCBI Taxonomy" id="349934"/>
    <lineage>
        <taxon>Bacteria</taxon>
        <taxon>Bacillati</taxon>
        <taxon>Actinomycetota</taxon>
        <taxon>Actinomycetes</taxon>
        <taxon>Propionibacteriales</taxon>
        <taxon>Propionibacteriaceae</taxon>
        <taxon>Brooklawnia</taxon>
    </lineage>
</organism>
<dbReference type="Proteomes" id="UP000749311">
    <property type="component" value="Unassembled WGS sequence"/>
</dbReference>
<dbReference type="EMBL" id="JAAMOZ010000001">
    <property type="protein sequence ID" value="NIH56469.1"/>
    <property type="molecule type" value="Genomic_DNA"/>
</dbReference>
<feature type="transmembrane region" description="Helical" evidence="1">
    <location>
        <begin position="41"/>
        <end position="62"/>
    </location>
</feature>
<accession>A0ABX0SDN9</accession>
<protein>
    <submittedName>
        <fullName evidence="2">Uncharacterized protein</fullName>
    </submittedName>
</protein>
<sequence length="69" mass="7767">MRQLFSNLNLNGDTPVRVQPRLGEWGPRRVPSTTQKKRARLWVAGAFCGAVTALFLLGNFFYKLLMGIS</sequence>
<comment type="caution">
    <text evidence="2">The sequence shown here is derived from an EMBL/GenBank/DDBJ whole genome shotgun (WGS) entry which is preliminary data.</text>
</comment>
<proteinExistence type="predicted"/>
<reference evidence="2 3" key="1">
    <citation type="submission" date="2020-02" db="EMBL/GenBank/DDBJ databases">
        <title>Sequencing the genomes of 1000 actinobacteria strains.</title>
        <authorList>
            <person name="Klenk H.-P."/>
        </authorList>
    </citation>
    <scope>NUCLEOTIDE SEQUENCE [LARGE SCALE GENOMIC DNA]</scope>
    <source>
        <strain evidence="2 3">DSM 19609</strain>
    </source>
</reference>
<keyword evidence="1" id="KW-1133">Transmembrane helix</keyword>
<evidence type="ECO:0000313" key="2">
    <source>
        <dbReference type="EMBL" id="NIH56469.1"/>
    </source>
</evidence>
<keyword evidence="3" id="KW-1185">Reference proteome</keyword>
<keyword evidence="1" id="KW-0472">Membrane</keyword>